<name>A0A6J7QHC5_9ZZZZ</name>
<evidence type="ECO:0000313" key="1">
    <source>
        <dbReference type="EMBL" id="CAB5017068.1"/>
    </source>
</evidence>
<gene>
    <name evidence="1" type="ORF">UFOPK4061_01178</name>
</gene>
<proteinExistence type="predicted"/>
<dbReference type="AlphaFoldDB" id="A0A6J7QHC5"/>
<protein>
    <submittedName>
        <fullName evidence="1">Unannotated protein</fullName>
    </submittedName>
</protein>
<organism evidence="1">
    <name type="scientific">freshwater metagenome</name>
    <dbReference type="NCBI Taxonomy" id="449393"/>
    <lineage>
        <taxon>unclassified sequences</taxon>
        <taxon>metagenomes</taxon>
        <taxon>ecological metagenomes</taxon>
    </lineage>
</organism>
<reference evidence="1" key="1">
    <citation type="submission" date="2020-05" db="EMBL/GenBank/DDBJ databases">
        <authorList>
            <person name="Chiriac C."/>
            <person name="Salcher M."/>
            <person name="Ghai R."/>
            <person name="Kavagutti S V."/>
        </authorList>
    </citation>
    <scope>NUCLEOTIDE SEQUENCE</scope>
</reference>
<accession>A0A6J7QHC5</accession>
<sequence length="164" mass="16676">MLAVVGACSIVILPDEASAARAECAEILTAPGSNCAAFDVEVPPGASDLKSVQVCAAIMVAAPRPPLLIVTTLASMHLLPAVARAQRAARQLVCGYVLIDAGQGAPGADPSGESWPDAPVFLIAGIGDAAARSHAKLRGWQVFDAEAPTEIAFLIGELALELAP</sequence>
<dbReference type="EMBL" id="CAFBPD010000209">
    <property type="protein sequence ID" value="CAB5017068.1"/>
    <property type="molecule type" value="Genomic_DNA"/>
</dbReference>